<feature type="compositionally biased region" description="Basic and acidic residues" evidence="2">
    <location>
        <begin position="271"/>
        <end position="282"/>
    </location>
</feature>
<dbReference type="InterPro" id="IPR040150">
    <property type="entry name" value="Iwr1"/>
</dbReference>
<feature type="region of interest" description="Disordered" evidence="2">
    <location>
        <begin position="246"/>
        <end position="308"/>
    </location>
</feature>
<feature type="compositionally biased region" description="Acidic residues" evidence="2">
    <location>
        <begin position="296"/>
        <end position="308"/>
    </location>
</feature>
<dbReference type="Proteomes" id="UP000799421">
    <property type="component" value="Unassembled WGS sequence"/>
</dbReference>
<keyword evidence="5" id="KW-1185">Reference proteome</keyword>
<protein>
    <recommendedName>
        <fullName evidence="3">Transcription factor Iwr1 domain-containing protein</fullName>
    </recommendedName>
</protein>
<evidence type="ECO:0000313" key="4">
    <source>
        <dbReference type="EMBL" id="KAF2862445.1"/>
    </source>
</evidence>
<dbReference type="InterPro" id="IPR013883">
    <property type="entry name" value="TF_Iwr1_dom"/>
</dbReference>
<dbReference type="GO" id="GO:0005737">
    <property type="term" value="C:cytoplasm"/>
    <property type="evidence" value="ECO:0007669"/>
    <property type="project" value="TreeGrafter"/>
</dbReference>
<evidence type="ECO:0000256" key="2">
    <source>
        <dbReference type="SAM" id="MobiDB-lite"/>
    </source>
</evidence>
<evidence type="ECO:0000313" key="5">
    <source>
        <dbReference type="Proteomes" id="UP000799421"/>
    </source>
</evidence>
<evidence type="ECO:0000256" key="1">
    <source>
        <dbReference type="ARBA" id="ARBA00010218"/>
    </source>
</evidence>
<dbReference type="AlphaFoldDB" id="A0A6A7C639"/>
<feature type="domain" description="Transcription factor Iwr1" evidence="3">
    <location>
        <begin position="199"/>
        <end position="267"/>
    </location>
</feature>
<proteinExistence type="inferred from homology"/>
<gene>
    <name evidence="4" type="ORF">K470DRAFT_10766</name>
</gene>
<evidence type="ECO:0000259" key="3">
    <source>
        <dbReference type="Pfam" id="PF08574"/>
    </source>
</evidence>
<comment type="similarity">
    <text evidence="1">Belongs to the IWR1/SLC7A6OS family.</text>
</comment>
<organism evidence="4 5">
    <name type="scientific">Piedraia hortae CBS 480.64</name>
    <dbReference type="NCBI Taxonomy" id="1314780"/>
    <lineage>
        <taxon>Eukaryota</taxon>
        <taxon>Fungi</taxon>
        <taxon>Dikarya</taxon>
        <taxon>Ascomycota</taxon>
        <taxon>Pezizomycotina</taxon>
        <taxon>Dothideomycetes</taxon>
        <taxon>Dothideomycetidae</taxon>
        <taxon>Capnodiales</taxon>
        <taxon>Piedraiaceae</taxon>
        <taxon>Piedraia</taxon>
    </lineage>
</organism>
<reference evidence="4" key="1">
    <citation type="journal article" date="2020" name="Stud. Mycol.">
        <title>101 Dothideomycetes genomes: a test case for predicting lifestyles and emergence of pathogens.</title>
        <authorList>
            <person name="Haridas S."/>
            <person name="Albert R."/>
            <person name="Binder M."/>
            <person name="Bloem J."/>
            <person name="Labutti K."/>
            <person name="Salamov A."/>
            <person name="Andreopoulos B."/>
            <person name="Baker S."/>
            <person name="Barry K."/>
            <person name="Bills G."/>
            <person name="Bluhm B."/>
            <person name="Cannon C."/>
            <person name="Castanera R."/>
            <person name="Culley D."/>
            <person name="Daum C."/>
            <person name="Ezra D."/>
            <person name="Gonzalez J."/>
            <person name="Henrissat B."/>
            <person name="Kuo A."/>
            <person name="Liang C."/>
            <person name="Lipzen A."/>
            <person name="Lutzoni F."/>
            <person name="Magnuson J."/>
            <person name="Mondo S."/>
            <person name="Nolan M."/>
            <person name="Ohm R."/>
            <person name="Pangilinan J."/>
            <person name="Park H.-J."/>
            <person name="Ramirez L."/>
            <person name="Alfaro M."/>
            <person name="Sun H."/>
            <person name="Tritt A."/>
            <person name="Yoshinaga Y."/>
            <person name="Zwiers L.-H."/>
            <person name="Turgeon B."/>
            <person name="Goodwin S."/>
            <person name="Spatafora J."/>
            <person name="Crous P."/>
            <person name="Grigoriev I."/>
        </authorList>
    </citation>
    <scope>NUCLEOTIDE SEQUENCE</scope>
    <source>
        <strain evidence="4">CBS 480.64</strain>
    </source>
</reference>
<dbReference type="GO" id="GO:0006606">
    <property type="term" value="P:protein import into nucleus"/>
    <property type="evidence" value="ECO:0007669"/>
    <property type="project" value="InterPro"/>
</dbReference>
<dbReference type="EMBL" id="MU005966">
    <property type="protein sequence ID" value="KAF2862445.1"/>
    <property type="molecule type" value="Genomic_DNA"/>
</dbReference>
<accession>A0A6A7C639</accession>
<dbReference type="Pfam" id="PF08574">
    <property type="entry name" value="Iwr1"/>
    <property type="match status" value="1"/>
</dbReference>
<dbReference type="PANTHER" id="PTHR28063:SF1">
    <property type="entry name" value="RNA POLYMERASE II NUCLEAR LOCALIZATION PROTEIN IWR1"/>
    <property type="match status" value="1"/>
</dbReference>
<sequence length="308" mass="34656">MMAPQVLCIKRKATDSPVPHLLVKKQRITTNQTPTCYVLQLPGQVLTQRNVAGEFSAAASQQPRQFSMMRSKKRSFSPDDMITFAEKKPEPEEDPMQGVQQTLPDMPPPGPENRAQTFKRPGKGARIIRQAGSPNWTPSGPSPDELASILQDLGIDTQTQEKPLAKRPVLSTDRYKAYRQQKAEEQRAKEEKLASAKTVYDTYNLVTSPAEIAAFGNHTDVGHLIIGDDDEEIWDENTYFFEIEEEPANEDDIDAENWHTNQYPDSEISSEDEHHRGHAYELDRDELDVDPQGGSEPEDFDSDETDSG</sequence>
<feature type="compositionally biased region" description="Acidic residues" evidence="2">
    <location>
        <begin position="246"/>
        <end position="255"/>
    </location>
</feature>
<dbReference type="PANTHER" id="PTHR28063">
    <property type="entry name" value="RNA POLYMERASE II NUCLEAR LOCALIZATION PROTEIN IWR1"/>
    <property type="match status" value="1"/>
</dbReference>
<name>A0A6A7C639_9PEZI</name>